<evidence type="ECO:0000313" key="3">
    <source>
        <dbReference type="Proteomes" id="UP001454036"/>
    </source>
</evidence>
<name>A0AAV3RGI8_LITER</name>
<sequence length="226" mass="24811">MYNLIGLEQFLILSSQLKISGSQLLQKCQSRETVNEPGHVNSSCDVVDNTNLVRYRSRLENTIFDATLPLHTIEDIPLYNPHIIALTNTHINRNTTIVDPYWIHVPAHVYTSSSEYSIPSLLPSTQEESSSATSSIGTSASHTQTSHTQQLTPNQSSPPNEITNLHLVPLAMIPPSPDGVHQFPDSLDDSTGESSDSSTQNTQHSNDSALLSTHDLIQWLGEDSAD</sequence>
<dbReference type="EMBL" id="BAABME010009553">
    <property type="protein sequence ID" value="GAA0175375.1"/>
    <property type="molecule type" value="Genomic_DNA"/>
</dbReference>
<feature type="region of interest" description="Disordered" evidence="1">
    <location>
        <begin position="120"/>
        <end position="211"/>
    </location>
</feature>
<feature type="compositionally biased region" description="Polar residues" evidence="1">
    <location>
        <begin position="199"/>
        <end position="211"/>
    </location>
</feature>
<dbReference type="Proteomes" id="UP001454036">
    <property type="component" value="Unassembled WGS sequence"/>
</dbReference>
<evidence type="ECO:0000256" key="1">
    <source>
        <dbReference type="SAM" id="MobiDB-lite"/>
    </source>
</evidence>
<proteinExistence type="predicted"/>
<gene>
    <name evidence="2" type="ORF">LIER_28560</name>
</gene>
<keyword evidence="3" id="KW-1185">Reference proteome</keyword>
<comment type="caution">
    <text evidence="2">The sequence shown here is derived from an EMBL/GenBank/DDBJ whole genome shotgun (WGS) entry which is preliminary data.</text>
</comment>
<reference evidence="2 3" key="1">
    <citation type="submission" date="2024-01" db="EMBL/GenBank/DDBJ databases">
        <title>The complete chloroplast genome sequence of Lithospermum erythrorhizon: insights into the phylogenetic relationship among Boraginaceae species and the maternal lineages of purple gromwells.</title>
        <authorList>
            <person name="Okada T."/>
            <person name="Watanabe K."/>
        </authorList>
    </citation>
    <scope>NUCLEOTIDE SEQUENCE [LARGE SCALE GENOMIC DNA]</scope>
</reference>
<feature type="compositionally biased region" description="Polar residues" evidence="1">
    <location>
        <begin position="153"/>
        <end position="163"/>
    </location>
</feature>
<dbReference type="AlphaFoldDB" id="A0AAV3RGI8"/>
<evidence type="ECO:0000313" key="2">
    <source>
        <dbReference type="EMBL" id="GAA0175375.1"/>
    </source>
</evidence>
<accession>A0AAV3RGI8</accession>
<feature type="compositionally biased region" description="Low complexity" evidence="1">
    <location>
        <begin position="124"/>
        <end position="152"/>
    </location>
</feature>
<protein>
    <submittedName>
        <fullName evidence="2">Uncharacterized protein</fullName>
    </submittedName>
</protein>
<organism evidence="2 3">
    <name type="scientific">Lithospermum erythrorhizon</name>
    <name type="common">Purple gromwell</name>
    <name type="synonym">Lithospermum officinale var. erythrorhizon</name>
    <dbReference type="NCBI Taxonomy" id="34254"/>
    <lineage>
        <taxon>Eukaryota</taxon>
        <taxon>Viridiplantae</taxon>
        <taxon>Streptophyta</taxon>
        <taxon>Embryophyta</taxon>
        <taxon>Tracheophyta</taxon>
        <taxon>Spermatophyta</taxon>
        <taxon>Magnoliopsida</taxon>
        <taxon>eudicotyledons</taxon>
        <taxon>Gunneridae</taxon>
        <taxon>Pentapetalae</taxon>
        <taxon>asterids</taxon>
        <taxon>lamiids</taxon>
        <taxon>Boraginales</taxon>
        <taxon>Boraginaceae</taxon>
        <taxon>Boraginoideae</taxon>
        <taxon>Lithospermeae</taxon>
        <taxon>Lithospermum</taxon>
    </lineage>
</organism>